<dbReference type="InterPro" id="IPR037185">
    <property type="entry name" value="EmrE-like"/>
</dbReference>
<dbReference type="GO" id="GO:0016020">
    <property type="term" value="C:membrane"/>
    <property type="evidence" value="ECO:0007669"/>
    <property type="project" value="InterPro"/>
</dbReference>
<dbReference type="eggNOG" id="COG0697">
    <property type="taxonomic scope" value="Bacteria"/>
</dbReference>
<feature type="transmembrane region" description="Helical" evidence="1">
    <location>
        <begin position="116"/>
        <end position="134"/>
    </location>
</feature>
<feature type="transmembrane region" description="Helical" evidence="1">
    <location>
        <begin position="92"/>
        <end position="110"/>
    </location>
</feature>
<dbReference type="Pfam" id="PF00892">
    <property type="entry name" value="EamA"/>
    <property type="match status" value="2"/>
</dbReference>
<feature type="transmembrane region" description="Helical" evidence="1">
    <location>
        <begin position="269"/>
        <end position="285"/>
    </location>
</feature>
<proteinExistence type="predicted"/>
<name>D6SP01_9BACT</name>
<dbReference type="SUPFAM" id="SSF103481">
    <property type="entry name" value="Multidrug resistance efflux transporter EmrE"/>
    <property type="match status" value="1"/>
</dbReference>
<dbReference type="InterPro" id="IPR000620">
    <property type="entry name" value="EamA_dom"/>
</dbReference>
<dbReference type="Proteomes" id="UP000005496">
    <property type="component" value="Unassembled WGS sequence"/>
</dbReference>
<feature type="transmembrane region" description="Helical" evidence="1">
    <location>
        <begin position="29"/>
        <end position="49"/>
    </location>
</feature>
<evidence type="ECO:0000313" key="4">
    <source>
        <dbReference type="Proteomes" id="UP000005496"/>
    </source>
</evidence>
<dbReference type="RefSeq" id="WP_008869799.1">
    <property type="nucleotide sequence ID" value="NZ_ACJN02000002.1"/>
</dbReference>
<keyword evidence="1" id="KW-1133">Transmembrane helix</keyword>
<feature type="transmembrane region" description="Helical" evidence="1">
    <location>
        <begin position="239"/>
        <end position="262"/>
    </location>
</feature>
<sequence length="286" mass="30898">MWIILAFITAVCEAAKDGLCKKSLQSMDVFTIAWVWKVFSLPFILPLIFFTPIPEYLPPEFWTALLVGGGLNILATVLYIRAISTSDLSITLPLLSFTPAFLLFTSPLLVGDIPTPLGYVGVLFIVGGSYLLGVGREATLLSPLRALVSDPGARLMLMVALIWSVAANMDKIGVMATSPFFWAVCIQSFISLGLTVVLFCMRGRLRGKMQANLTPLLLIGLVTGVGFVCQMAAIKIGLVPYVIAIKRTSIVLGVLIGGIYFLEKDMKTRVTATLVMLAGVMLIAMS</sequence>
<organism evidence="3 4">
    <name type="scientific">Desulfonatronospira thiodismutans ASO3-1</name>
    <dbReference type="NCBI Taxonomy" id="555779"/>
    <lineage>
        <taxon>Bacteria</taxon>
        <taxon>Pseudomonadati</taxon>
        <taxon>Thermodesulfobacteriota</taxon>
        <taxon>Desulfovibrionia</taxon>
        <taxon>Desulfovibrionales</taxon>
        <taxon>Desulfonatronovibrionaceae</taxon>
        <taxon>Desulfonatronospira</taxon>
    </lineage>
</organism>
<evidence type="ECO:0000313" key="3">
    <source>
        <dbReference type="EMBL" id="EFI34477.1"/>
    </source>
</evidence>
<feature type="transmembrane region" description="Helical" evidence="1">
    <location>
        <begin position="61"/>
        <end position="80"/>
    </location>
</feature>
<keyword evidence="1" id="KW-0472">Membrane</keyword>
<comment type="caution">
    <text evidence="3">The sequence shown here is derived from an EMBL/GenBank/DDBJ whole genome shotgun (WGS) entry which is preliminary data.</text>
</comment>
<accession>D6SP01</accession>
<feature type="domain" description="EamA" evidence="2">
    <location>
        <begin position="1"/>
        <end position="132"/>
    </location>
</feature>
<feature type="transmembrane region" description="Helical" evidence="1">
    <location>
        <begin position="180"/>
        <end position="201"/>
    </location>
</feature>
<feature type="domain" description="EamA" evidence="2">
    <location>
        <begin position="152"/>
        <end position="284"/>
    </location>
</feature>
<reference evidence="3" key="1">
    <citation type="submission" date="2010-05" db="EMBL/GenBank/DDBJ databases">
        <title>The draft genome of Desulfonatronospira thiodismutans ASO3-1.</title>
        <authorList>
            <consortium name="US DOE Joint Genome Institute (JGI-PGF)"/>
            <person name="Lucas S."/>
            <person name="Copeland A."/>
            <person name="Lapidus A."/>
            <person name="Cheng J.-F."/>
            <person name="Bruce D."/>
            <person name="Goodwin L."/>
            <person name="Pitluck S."/>
            <person name="Chertkov O."/>
            <person name="Brettin T."/>
            <person name="Detter J.C."/>
            <person name="Han C."/>
            <person name="Land M.L."/>
            <person name="Hauser L."/>
            <person name="Kyrpides N."/>
            <person name="Mikhailova N."/>
            <person name="Muyzer G."/>
            <person name="Woyke T."/>
        </authorList>
    </citation>
    <scope>NUCLEOTIDE SEQUENCE [LARGE SCALE GENOMIC DNA]</scope>
    <source>
        <strain evidence="3">ASO3-1</strain>
    </source>
</reference>
<dbReference type="EMBL" id="ACJN02000002">
    <property type="protein sequence ID" value="EFI34477.1"/>
    <property type="molecule type" value="Genomic_DNA"/>
</dbReference>
<dbReference type="OrthoDB" id="5762785at2"/>
<feature type="transmembrane region" description="Helical" evidence="1">
    <location>
        <begin position="213"/>
        <end position="233"/>
    </location>
</feature>
<gene>
    <name evidence="3" type="ORF">Dthio_PD1836</name>
</gene>
<dbReference type="AlphaFoldDB" id="D6SP01"/>
<protein>
    <recommendedName>
        <fullName evidence="2">EamA domain-containing protein</fullName>
    </recommendedName>
</protein>
<evidence type="ECO:0000256" key="1">
    <source>
        <dbReference type="SAM" id="Phobius"/>
    </source>
</evidence>
<keyword evidence="4" id="KW-1185">Reference proteome</keyword>
<keyword evidence="1" id="KW-0812">Transmembrane</keyword>
<evidence type="ECO:0000259" key="2">
    <source>
        <dbReference type="Pfam" id="PF00892"/>
    </source>
</evidence>